<reference evidence="2 3" key="1">
    <citation type="submission" date="2023-02" db="EMBL/GenBank/DDBJ databases">
        <title>Evolution of Hrp T3SS in non-pathogenic Pseudomonas fluorescens.</title>
        <authorList>
            <person name="Liao K."/>
            <person name="Wei H."/>
            <person name="Gu Y."/>
        </authorList>
    </citation>
    <scope>NUCLEOTIDE SEQUENCE [LARGE SCALE GENOMIC DNA]</scope>
    <source>
        <strain evidence="2 3">FP2043</strain>
    </source>
</reference>
<organism evidence="2 3">
    <name type="scientific">Pseudomonas lurida</name>
    <dbReference type="NCBI Taxonomy" id="244566"/>
    <lineage>
        <taxon>Bacteria</taxon>
        <taxon>Pseudomonadati</taxon>
        <taxon>Pseudomonadota</taxon>
        <taxon>Gammaproteobacteria</taxon>
        <taxon>Pseudomonadales</taxon>
        <taxon>Pseudomonadaceae</taxon>
        <taxon>Pseudomonas</taxon>
    </lineage>
</organism>
<protein>
    <submittedName>
        <fullName evidence="2">Uncharacterized protein</fullName>
    </submittedName>
</protein>
<feature type="region of interest" description="Disordered" evidence="1">
    <location>
        <begin position="273"/>
        <end position="328"/>
    </location>
</feature>
<sequence length="342" mass="38679">MRRQALINAVRNVVSDINETALREMLNELVNSSRQKDTESARSAFNYRTFLDYSMRAARYTSAEKQILEIMGLDVLLDPDWWQSAPDLENTELWSTSRNLYFTLENLPLLIAMLERDYVDQTEAQSKEMIASGMDTLSILLVEDHDQRSTPDRLILTLQGVTEIYRAIATMEGESQNDLAVVAIDSGSDKSFDFLGLAKVMDIFKDTLLAIWDRRVFHRHVHVSLCIQTIAESLPVIQQIHDMKEAGAISPEQAELLKRQMVSGTSKLLEVGAISSEMEAQPGSSPRALMRPEPKLLAAPIDASRKEHEPKVDSDTRDDSDLSEDDIDELERLLAKAKKKRE</sequence>
<evidence type="ECO:0000256" key="1">
    <source>
        <dbReference type="SAM" id="MobiDB-lite"/>
    </source>
</evidence>
<gene>
    <name evidence="2" type="ORF">PSH67_25315</name>
</gene>
<dbReference type="RefSeq" id="WP_305388214.1">
    <property type="nucleotide sequence ID" value="NZ_CP117450.1"/>
</dbReference>
<dbReference type="EMBL" id="CP117450">
    <property type="protein sequence ID" value="WLH06110.1"/>
    <property type="molecule type" value="Genomic_DNA"/>
</dbReference>
<feature type="compositionally biased region" description="Basic and acidic residues" evidence="1">
    <location>
        <begin position="303"/>
        <end position="320"/>
    </location>
</feature>
<accession>A0ABY9FSB1</accession>
<dbReference type="Proteomes" id="UP001236748">
    <property type="component" value="Chromosome"/>
</dbReference>
<evidence type="ECO:0000313" key="2">
    <source>
        <dbReference type="EMBL" id="WLH06110.1"/>
    </source>
</evidence>
<keyword evidence="3" id="KW-1185">Reference proteome</keyword>
<name>A0ABY9FSB1_9PSED</name>
<evidence type="ECO:0000313" key="3">
    <source>
        <dbReference type="Proteomes" id="UP001236748"/>
    </source>
</evidence>
<proteinExistence type="predicted"/>